<evidence type="ECO:0000313" key="3">
    <source>
        <dbReference type="Proteomes" id="UP001596108"/>
    </source>
</evidence>
<accession>A0ABW0R0N8</accession>
<feature type="domain" description="RES" evidence="1">
    <location>
        <begin position="190"/>
        <end position="347"/>
    </location>
</feature>
<evidence type="ECO:0000313" key="2">
    <source>
        <dbReference type="EMBL" id="MFC5530321.1"/>
    </source>
</evidence>
<dbReference type="SMART" id="SM00953">
    <property type="entry name" value="RES"/>
    <property type="match status" value="1"/>
</dbReference>
<dbReference type="EMBL" id="JBHSNC010000041">
    <property type="protein sequence ID" value="MFC5530321.1"/>
    <property type="molecule type" value="Genomic_DNA"/>
</dbReference>
<name>A0ABW0R0N8_9BACL</name>
<dbReference type="RefSeq" id="WP_378112267.1">
    <property type="nucleotide sequence ID" value="NZ_JBHSNC010000041.1"/>
</dbReference>
<gene>
    <name evidence="2" type="ORF">ACFPQ4_12865</name>
</gene>
<comment type="caution">
    <text evidence="2">The sequence shown here is derived from an EMBL/GenBank/DDBJ whole genome shotgun (WGS) entry which is preliminary data.</text>
</comment>
<reference evidence="3" key="1">
    <citation type="journal article" date="2019" name="Int. J. Syst. Evol. Microbiol.">
        <title>The Global Catalogue of Microorganisms (GCM) 10K type strain sequencing project: providing services to taxonomists for standard genome sequencing and annotation.</title>
        <authorList>
            <consortium name="The Broad Institute Genomics Platform"/>
            <consortium name="The Broad Institute Genome Sequencing Center for Infectious Disease"/>
            <person name="Wu L."/>
            <person name="Ma J."/>
        </authorList>
    </citation>
    <scope>NUCLEOTIDE SEQUENCE [LARGE SCALE GENOMIC DNA]</scope>
    <source>
        <strain evidence="3">CGMCC 1.18578</strain>
    </source>
</reference>
<dbReference type="Proteomes" id="UP001596108">
    <property type="component" value="Unassembled WGS sequence"/>
</dbReference>
<proteinExistence type="predicted"/>
<evidence type="ECO:0000259" key="1">
    <source>
        <dbReference type="SMART" id="SM00953"/>
    </source>
</evidence>
<sequence length="362" mass="42075">MKCCEKCFLSEEIKSIIRSLKNIGDCYFCNSRNVFVYDLMEDSGLEDLFNDILSIFKLATELAAYDYSQYKLISIKDEFEKNWSIFNNFDSGKIHQFLNVLLLKKYPDKLPFLSNQVGILEWMNEQYLNENSVLRGKSWSEFVEYIKHENRFHSKHINYGVLKDYLKRLTSILEDDTFFRARISNNEELLPEKMGAPPKHLATAGRANSEGISHLYLASDTSTAISEIRPSKSDTIYVGKFPIRRQLKVVDFRMLRKLDVFVFQDPVIYAINLETFYQMNKAISKPVRSGDSKLDYLPTQFIVDFIKSLNETEEAGYDGIVFESTLSTSGFNLMVFDSNIVTCSRVEKRIVESLNYNHIIYE</sequence>
<dbReference type="InterPro" id="IPR014914">
    <property type="entry name" value="RES_dom"/>
</dbReference>
<organism evidence="2 3">
    <name type="scientific">Cohnella yongneupensis</name>
    <dbReference type="NCBI Taxonomy" id="425006"/>
    <lineage>
        <taxon>Bacteria</taxon>
        <taxon>Bacillati</taxon>
        <taxon>Bacillota</taxon>
        <taxon>Bacilli</taxon>
        <taxon>Bacillales</taxon>
        <taxon>Paenibacillaceae</taxon>
        <taxon>Cohnella</taxon>
    </lineage>
</organism>
<protein>
    <submittedName>
        <fullName evidence="2">RES family NAD+ phosphorylase</fullName>
    </submittedName>
</protein>
<dbReference type="Pfam" id="PF08808">
    <property type="entry name" value="RES"/>
    <property type="match status" value="1"/>
</dbReference>
<keyword evidence="3" id="KW-1185">Reference proteome</keyword>